<dbReference type="GO" id="GO:0004553">
    <property type="term" value="F:hydrolase activity, hydrolyzing O-glycosyl compounds"/>
    <property type="evidence" value="ECO:0007669"/>
    <property type="project" value="InterPro"/>
</dbReference>
<evidence type="ECO:0000256" key="2">
    <source>
        <dbReference type="ARBA" id="ARBA00022729"/>
    </source>
</evidence>
<keyword evidence="6" id="KW-1185">Reference proteome</keyword>
<reference evidence="5 6" key="1">
    <citation type="submission" date="2020-01" db="EMBL/GenBank/DDBJ databases">
        <authorList>
            <person name="Chen J."/>
            <person name="Zhu S."/>
            <person name="Yang J."/>
        </authorList>
    </citation>
    <scope>NUCLEOTIDE SEQUENCE [LARGE SCALE GENOMIC DNA]</scope>
    <source>
        <strain evidence="5 6">345S023</strain>
    </source>
</reference>
<proteinExistence type="inferred from homology"/>
<evidence type="ECO:0000313" key="6">
    <source>
        <dbReference type="Proteomes" id="UP000470213"/>
    </source>
</evidence>
<comment type="similarity">
    <text evidence="1">Belongs to the transglycosylase Slt family.</text>
</comment>
<dbReference type="SUPFAM" id="SSF53955">
    <property type="entry name" value="Lysozyme-like"/>
    <property type="match status" value="1"/>
</dbReference>
<dbReference type="GO" id="GO:0042597">
    <property type="term" value="C:periplasmic space"/>
    <property type="evidence" value="ECO:0007669"/>
    <property type="project" value="InterPro"/>
</dbReference>
<dbReference type="Pfam" id="PF01464">
    <property type="entry name" value="SLT"/>
    <property type="match status" value="1"/>
</dbReference>
<dbReference type="PANTHER" id="PTHR37423:SF5">
    <property type="entry name" value="SOLUBLE LYTIC MUREIN TRANSGLYCOSYLASE"/>
    <property type="match status" value="1"/>
</dbReference>
<dbReference type="PANTHER" id="PTHR37423">
    <property type="entry name" value="SOLUBLE LYTIC MUREIN TRANSGLYCOSYLASE-RELATED"/>
    <property type="match status" value="1"/>
</dbReference>
<dbReference type="PROSITE" id="PS00922">
    <property type="entry name" value="TRANSGLYCOSYLASE"/>
    <property type="match status" value="1"/>
</dbReference>
<dbReference type="InterPro" id="IPR000189">
    <property type="entry name" value="Transglyc_AS"/>
</dbReference>
<dbReference type="GO" id="GO:0008933">
    <property type="term" value="F:peptidoglycan lytic transglycosylase activity"/>
    <property type="evidence" value="ECO:0007669"/>
    <property type="project" value="InterPro"/>
</dbReference>
<comment type="caution">
    <text evidence="5">The sequence shown here is derived from an EMBL/GenBank/DDBJ whole genome shotgun (WGS) entry which is preliminary data.</text>
</comment>
<dbReference type="Gene3D" id="1.10.1240.20">
    <property type="entry name" value="Lytic transglycosylase, superhelical linker domain"/>
    <property type="match status" value="1"/>
</dbReference>
<dbReference type="Gene3D" id="1.25.20.10">
    <property type="entry name" value="Bacterial muramidases"/>
    <property type="match status" value="1"/>
</dbReference>
<gene>
    <name evidence="5" type="ORF">GTH32_09680</name>
</gene>
<keyword evidence="2" id="KW-0732">Signal</keyword>
<dbReference type="GO" id="GO:0000270">
    <property type="term" value="P:peptidoglycan metabolic process"/>
    <property type="evidence" value="ECO:0007669"/>
    <property type="project" value="InterPro"/>
</dbReference>
<feature type="domain" description="Transglycosylase SLT" evidence="3">
    <location>
        <begin position="477"/>
        <end position="582"/>
    </location>
</feature>
<evidence type="ECO:0000313" key="5">
    <source>
        <dbReference type="EMBL" id="NDV91450.1"/>
    </source>
</evidence>
<dbReference type="InterPro" id="IPR008939">
    <property type="entry name" value="Lytic_TGlycosylase_superhlx_U"/>
</dbReference>
<protein>
    <submittedName>
        <fullName evidence="5">Transglycosylase SLT domain-containing protein</fullName>
    </submittedName>
</protein>
<dbReference type="AlphaFoldDB" id="A0A7X5LMN2"/>
<dbReference type="EMBL" id="JAAAWN010000011">
    <property type="protein sequence ID" value="NDV91450.1"/>
    <property type="molecule type" value="Genomic_DNA"/>
</dbReference>
<dbReference type="InterPro" id="IPR008258">
    <property type="entry name" value="Transglycosylase_SLT_dom_1"/>
</dbReference>
<evidence type="ECO:0000259" key="4">
    <source>
        <dbReference type="Pfam" id="PF14718"/>
    </source>
</evidence>
<dbReference type="Gene3D" id="1.10.530.10">
    <property type="match status" value="1"/>
</dbReference>
<name>A0A7X5LMN2_9ALTE</name>
<dbReference type="Proteomes" id="UP000470213">
    <property type="component" value="Unassembled WGS sequence"/>
</dbReference>
<organism evidence="5 6">
    <name type="scientific">Alteromonas profundi</name>
    <dbReference type="NCBI Taxonomy" id="2696062"/>
    <lineage>
        <taxon>Bacteria</taxon>
        <taxon>Pseudomonadati</taxon>
        <taxon>Pseudomonadota</taxon>
        <taxon>Gammaproteobacteria</taxon>
        <taxon>Alteromonadales</taxon>
        <taxon>Alteromonadaceae</taxon>
        <taxon>Alteromonas/Salinimonas group</taxon>
        <taxon>Alteromonas</taxon>
    </lineage>
</organism>
<accession>A0A7X5LMN2</accession>
<evidence type="ECO:0000259" key="3">
    <source>
        <dbReference type="Pfam" id="PF01464"/>
    </source>
</evidence>
<dbReference type="InterPro" id="IPR037061">
    <property type="entry name" value="Lytic_TGlycoase_superhlx_L_sf"/>
</dbReference>
<feature type="domain" description="Lytic transglycosylase superhelical linker" evidence="4">
    <location>
        <begin position="399"/>
        <end position="465"/>
    </location>
</feature>
<dbReference type="CDD" id="cd13401">
    <property type="entry name" value="Slt70-like"/>
    <property type="match status" value="1"/>
</dbReference>
<dbReference type="InterPro" id="IPR023346">
    <property type="entry name" value="Lysozyme-like_dom_sf"/>
</dbReference>
<dbReference type="SUPFAM" id="SSF48435">
    <property type="entry name" value="Bacterial muramidases"/>
    <property type="match status" value="1"/>
</dbReference>
<evidence type="ECO:0000256" key="1">
    <source>
        <dbReference type="ARBA" id="ARBA00007734"/>
    </source>
</evidence>
<dbReference type="Pfam" id="PF14718">
    <property type="entry name" value="SLT_L"/>
    <property type="match status" value="1"/>
</dbReference>
<dbReference type="InterPro" id="IPR012289">
    <property type="entry name" value="Lytic_TGlycosylase_superhlx_L"/>
</dbReference>
<dbReference type="GO" id="GO:0016020">
    <property type="term" value="C:membrane"/>
    <property type="evidence" value="ECO:0007669"/>
    <property type="project" value="InterPro"/>
</dbReference>
<sequence length="651" mass="75035">MLVFSHQAVSLTLPADKFEEERAQFLTLEKNLKSMPAHRLSLLDKDIHALAHYPLYPYLLRIKLQRTMTLKNKREIEAFLEYYSSQPASYGMRYRWLNYLAAKGHEHAFLDSYRAGMGAKLTCQALHYQLDETDNPKALLTDVDALWYHGKSQPDECDPLFYQWRKNGLMTPEKVIKRIEIAATEGNRRILPYLRRQLPDNLQYIADAWLAVTRDVGAVNYAKHFSLKNPNHESNVLTWAIEKLAWRNPEQAVKAYNTYIPKNVFSQPQLHIIRRAIALSYALDRRAEAGEWLQIADKPGARDDVKLWHVSYLLRQQQWQQVLAVIASAKPELQDEENYRYWRARALEALGNTMQATVLYQQLAQERHYYGFMASARIGTTPNLSNSPVPRDGSAIARLATTPATLRALEFYRLGRRTEARREWRYLLSTLPDEQVTHAGVLAYEWGLYDQAIVSFAKSGYWDDVQRRFPLAFEDHFKQQSSTYEVPNALAMAIARRESSFRADAVSPVGAAGLMQLMPGTARYVAKKKVSQDTLFNVKDNVEFGVQYLRYLMDKLDNNPVLVSASYNAGWRKVLEWLPADESLPVDIWIENIPYRETRHYVKAVMAYQHIYEQQLGSDKNIFPQLAQDVIPTTRAITTHPVTGDTQLAPQ</sequence>